<evidence type="ECO:0000313" key="2">
    <source>
        <dbReference type="Proteomes" id="UP001157502"/>
    </source>
</evidence>
<dbReference type="EMBL" id="CM055732">
    <property type="protein sequence ID" value="KAJ8011877.1"/>
    <property type="molecule type" value="Genomic_DNA"/>
</dbReference>
<dbReference type="Proteomes" id="UP001157502">
    <property type="component" value="Chromosome 5"/>
</dbReference>
<protein>
    <submittedName>
        <fullName evidence="1">Uncharacterized protein</fullName>
    </submittedName>
</protein>
<accession>A0ACC2H7X7</accession>
<organism evidence="1 2">
    <name type="scientific">Dallia pectoralis</name>
    <name type="common">Alaska blackfish</name>
    <dbReference type="NCBI Taxonomy" id="75939"/>
    <lineage>
        <taxon>Eukaryota</taxon>
        <taxon>Metazoa</taxon>
        <taxon>Chordata</taxon>
        <taxon>Craniata</taxon>
        <taxon>Vertebrata</taxon>
        <taxon>Euteleostomi</taxon>
        <taxon>Actinopterygii</taxon>
        <taxon>Neopterygii</taxon>
        <taxon>Teleostei</taxon>
        <taxon>Protacanthopterygii</taxon>
        <taxon>Esociformes</taxon>
        <taxon>Umbridae</taxon>
        <taxon>Dallia</taxon>
    </lineage>
</organism>
<proteinExistence type="predicted"/>
<sequence>ILVGGGRSSPPTNRNACLLWQEAGAPRLESDGHSTVVVSNRERKLQFYHSPLVPREIKLANENVKLNILRLESSGLMLHISFSTRRTFVW</sequence>
<name>A0ACC2H7X7_DALPE</name>
<keyword evidence="2" id="KW-1185">Reference proteome</keyword>
<gene>
    <name evidence="1" type="ORF">DPEC_G00062850</name>
</gene>
<feature type="non-terminal residue" evidence="1">
    <location>
        <position position="1"/>
    </location>
</feature>
<evidence type="ECO:0000313" key="1">
    <source>
        <dbReference type="EMBL" id="KAJ8011877.1"/>
    </source>
</evidence>
<reference evidence="1" key="1">
    <citation type="submission" date="2021-05" db="EMBL/GenBank/DDBJ databases">
        <authorList>
            <person name="Pan Q."/>
            <person name="Jouanno E."/>
            <person name="Zahm M."/>
            <person name="Klopp C."/>
            <person name="Cabau C."/>
            <person name="Louis A."/>
            <person name="Berthelot C."/>
            <person name="Parey E."/>
            <person name="Roest Crollius H."/>
            <person name="Montfort J."/>
            <person name="Robinson-Rechavi M."/>
            <person name="Bouchez O."/>
            <person name="Lampietro C."/>
            <person name="Lopez Roques C."/>
            <person name="Donnadieu C."/>
            <person name="Postlethwait J."/>
            <person name="Bobe J."/>
            <person name="Dillon D."/>
            <person name="Chandos A."/>
            <person name="von Hippel F."/>
            <person name="Guiguen Y."/>
        </authorList>
    </citation>
    <scope>NUCLEOTIDE SEQUENCE</scope>
    <source>
        <strain evidence="1">YG-Jan2019</strain>
    </source>
</reference>
<comment type="caution">
    <text evidence="1">The sequence shown here is derived from an EMBL/GenBank/DDBJ whole genome shotgun (WGS) entry which is preliminary data.</text>
</comment>